<dbReference type="PRINTS" id="PR01438">
    <property type="entry name" value="UNVRSLSTRESS"/>
</dbReference>
<accession>A0ABD1Q2E4</accession>
<dbReference type="EMBL" id="JBFOLK010000012">
    <property type="protein sequence ID" value="KAL2470358.1"/>
    <property type="molecule type" value="Genomic_DNA"/>
</dbReference>
<reference evidence="3" key="1">
    <citation type="submission" date="2024-07" db="EMBL/GenBank/DDBJ databases">
        <title>Two chromosome-level genome assemblies of Korean endemic species Abeliophyllum distichum and Forsythia ovata (Oleaceae).</title>
        <authorList>
            <person name="Jang H."/>
        </authorList>
    </citation>
    <scope>NUCLEOTIDE SEQUENCE [LARGE SCALE GENOMIC DNA]</scope>
</reference>
<dbReference type="CDD" id="cd23659">
    <property type="entry name" value="USP_At3g01520-like"/>
    <property type="match status" value="1"/>
</dbReference>
<dbReference type="Gene3D" id="3.40.50.620">
    <property type="entry name" value="HUPs"/>
    <property type="match status" value="1"/>
</dbReference>
<keyword evidence="3" id="KW-1185">Reference proteome</keyword>
<dbReference type="InterPro" id="IPR006015">
    <property type="entry name" value="Universal_stress_UspA"/>
</dbReference>
<organism evidence="2 3">
    <name type="scientific">Abeliophyllum distichum</name>
    <dbReference type="NCBI Taxonomy" id="126358"/>
    <lineage>
        <taxon>Eukaryota</taxon>
        <taxon>Viridiplantae</taxon>
        <taxon>Streptophyta</taxon>
        <taxon>Embryophyta</taxon>
        <taxon>Tracheophyta</taxon>
        <taxon>Spermatophyta</taxon>
        <taxon>Magnoliopsida</taxon>
        <taxon>eudicotyledons</taxon>
        <taxon>Gunneridae</taxon>
        <taxon>Pentapetalae</taxon>
        <taxon>asterids</taxon>
        <taxon>lamiids</taxon>
        <taxon>Lamiales</taxon>
        <taxon>Oleaceae</taxon>
        <taxon>Forsythieae</taxon>
        <taxon>Abeliophyllum</taxon>
    </lineage>
</organism>
<dbReference type="InterPro" id="IPR006016">
    <property type="entry name" value="UspA"/>
</dbReference>
<evidence type="ECO:0000313" key="2">
    <source>
        <dbReference type="EMBL" id="KAL2470358.1"/>
    </source>
</evidence>
<feature type="domain" description="UspA" evidence="1">
    <location>
        <begin position="7"/>
        <end position="152"/>
    </location>
</feature>
<dbReference type="Proteomes" id="UP001604336">
    <property type="component" value="Unassembled WGS sequence"/>
</dbReference>
<dbReference type="PANTHER" id="PTHR46553">
    <property type="entry name" value="ADENINE NUCLEOTIDE ALPHA HYDROLASES-LIKE SUPERFAMILY PROTEIN"/>
    <property type="match status" value="1"/>
</dbReference>
<comment type="caution">
    <text evidence="2">The sequence shown here is derived from an EMBL/GenBank/DDBJ whole genome shotgun (WGS) entry which is preliminary data.</text>
</comment>
<protein>
    <submittedName>
        <fullName evidence="2">Adenine nucleotide alpha hydrolase-like superfamily protein</fullName>
    </submittedName>
</protein>
<gene>
    <name evidence="2" type="ORF">Adt_38494</name>
</gene>
<evidence type="ECO:0000313" key="3">
    <source>
        <dbReference type="Proteomes" id="UP001604336"/>
    </source>
</evidence>
<dbReference type="SUPFAM" id="SSF52402">
    <property type="entry name" value="Adenine nucleotide alpha hydrolases-like"/>
    <property type="match status" value="1"/>
</dbReference>
<proteinExistence type="predicted"/>
<sequence>MEDKQVMVLALDESDHSFYALDWILTHFFGSSSNNSFKLIIIHAKTSPVSVMGFGGPGSTDVLHLVETDLKKTAEKVISKAKDVCSSRSVTDVQYEVIDGDARNVLCDAVEQFHASILALGSHGYGAFKRAVLGSVSDYCCHHARCSVMIVKKQKPKQKP</sequence>
<dbReference type="InterPro" id="IPR014729">
    <property type="entry name" value="Rossmann-like_a/b/a_fold"/>
</dbReference>
<evidence type="ECO:0000259" key="1">
    <source>
        <dbReference type="Pfam" id="PF00582"/>
    </source>
</evidence>
<dbReference type="Pfam" id="PF00582">
    <property type="entry name" value="Usp"/>
    <property type="match status" value="1"/>
</dbReference>
<name>A0ABD1Q2E4_9LAMI</name>
<dbReference type="PANTHER" id="PTHR46553:SF12">
    <property type="entry name" value="UNIVERSAL STRESS PROTEIN A-LIKE PROTEIN"/>
    <property type="match status" value="1"/>
</dbReference>
<dbReference type="AlphaFoldDB" id="A0ABD1Q2E4"/>